<evidence type="ECO:0000313" key="2">
    <source>
        <dbReference type="WBParaSite" id="ACAC_0001425301-mRNA-1"/>
    </source>
</evidence>
<dbReference type="AlphaFoldDB" id="A0A0K0DR64"/>
<evidence type="ECO:0000313" key="1">
    <source>
        <dbReference type="Proteomes" id="UP000035642"/>
    </source>
</evidence>
<name>A0A0K0DR64_ANGCA</name>
<reference evidence="1" key="1">
    <citation type="submission" date="2012-09" db="EMBL/GenBank/DDBJ databases">
        <authorList>
            <person name="Martin A.A."/>
        </authorList>
    </citation>
    <scope>NUCLEOTIDE SEQUENCE</scope>
</reference>
<dbReference type="STRING" id="6313.A0A0K0DR64"/>
<organism evidence="1 2">
    <name type="scientific">Angiostrongylus cantonensis</name>
    <name type="common">Rat lungworm</name>
    <dbReference type="NCBI Taxonomy" id="6313"/>
    <lineage>
        <taxon>Eukaryota</taxon>
        <taxon>Metazoa</taxon>
        <taxon>Ecdysozoa</taxon>
        <taxon>Nematoda</taxon>
        <taxon>Chromadorea</taxon>
        <taxon>Rhabditida</taxon>
        <taxon>Rhabditina</taxon>
        <taxon>Rhabditomorpha</taxon>
        <taxon>Strongyloidea</taxon>
        <taxon>Metastrongylidae</taxon>
        <taxon>Angiostrongylus</taxon>
    </lineage>
</organism>
<accession>A0A0K0DR64</accession>
<proteinExistence type="predicted"/>
<keyword evidence="1" id="KW-1185">Reference proteome</keyword>
<protein>
    <submittedName>
        <fullName evidence="2">AAA_8 domain-containing protein</fullName>
    </submittedName>
</protein>
<dbReference type="WBParaSite" id="ACAC_0001425301-mRNA-1">
    <property type="protein sequence ID" value="ACAC_0001425301-mRNA-1"/>
    <property type="gene ID" value="ACAC_0001425301"/>
</dbReference>
<sequence length="137" mass="16182">LYLFQLEVYSNYLRRRVTQKRFIDRSTRWRTYLTSDIERECDFMIFNDGFGTFEDLMEHWWMIYTMTDKYVYFVRIPADQILSIGSVDRLAEFYHTAADRLARMDSSAFKNAVSSTIPPSKGLLDYLTAAAFFGTCV</sequence>
<reference evidence="2" key="2">
    <citation type="submission" date="2017-02" db="UniProtKB">
        <authorList>
            <consortium name="WormBaseParasite"/>
        </authorList>
    </citation>
    <scope>IDENTIFICATION</scope>
</reference>
<dbReference type="Proteomes" id="UP000035642">
    <property type="component" value="Unassembled WGS sequence"/>
</dbReference>